<name>C8XF29_NAKMY</name>
<keyword evidence="2" id="KW-1185">Reference proteome</keyword>
<proteinExistence type="predicted"/>
<gene>
    <name evidence="1" type="ordered locus">Namu_1516</name>
</gene>
<dbReference type="InParanoid" id="C8XF29"/>
<dbReference type="HOGENOM" id="CLU_1249505_0_0_11"/>
<dbReference type="EMBL" id="CP001737">
    <property type="protein sequence ID" value="ACV77915.1"/>
    <property type="molecule type" value="Genomic_DNA"/>
</dbReference>
<dbReference type="AlphaFoldDB" id="C8XF29"/>
<evidence type="ECO:0000313" key="1">
    <source>
        <dbReference type="EMBL" id="ACV77915.1"/>
    </source>
</evidence>
<accession>C8XF29</accession>
<reference evidence="2" key="1">
    <citation type="submission" date="2009-09" db="EMBL/GenBank/DDBJ databases">
        <title>The complete genome of Nakamurella multipartita DSM 44233.</title>
        <authorList>
            <consortium name="US DOE Joint Genome Institute (JGI-PGF)"/>
            <person name="Lucas S."/>
            <person name="Copeland A."/>
            <person name="Lapidus A."/>
            <person name="Glavina del Rio T."/>
            <person name="Dalin E."/>
            <person name="Tice H."/>
            <person name="Bruce D."/>
            <person name="Goodwin L."/>
            <person name="Pitluck S."/>
            <person name="Kyrpides N."/>
            <person name="Mavromatis K."/>
            <person name="Ivanova N."/>
            <person name="Ovchinnikova G."/>
            <person name="Sims D."/>
            <person name="Meincke L."/>
            <person name="Brettin T."/>
            <person name="Detter J.C."/>
            <person name="Han C."/>
            <person name="Larimer F."/>
            <person name="Land M."/>
            <person name="Hauser L."/>
            <person name="Markowitz V."/>
            <person name="Cheng J.-F."/>
            <person name="Hugenholtz P."/>
            <person name="Woyke T."/>
            <person name="Wu D."/>
            <person name="Klenk H.-P."/>
            <person name="Eisen J.A."/>
        </authorList>
    </citation>
    <scope>NUCLEOTIDE SEQUENCE [LARGE SCALE GENOMIC DNA]</scope>
    <source>
        <strain evidence="2">ATCC 700099 / DSM 44233 / CIP 104796 / JCM 9543 / NBRC 105858 / Y-104</strain>
    </source>
</reference>
<reference evidence="1 2" key="2">
    <citation type="journal article" date="2010" name="Stand. Genomic Sci.">
        <title>Complete genome sequence of Nakamurella multipartita type strain (Y-104).</title>
        <authorList>
            <person name="Tice H."/>
            <person name="Mayilraj S."/>
            <person name="Sims D."/>
            <person name="Lapidus A."/>
            <person name="Nolan M."/>
            <person name="Lucas S."/>
            <person name="Glavina Del Rio T."/>
            <person name="Copeland A."/>
            <person name="Cheng J.F."/>
            <person name="Meincke L."/>
            <person name="Bruce D."/>
            <person name="Goodwin L."/>
            <person name="Pitluck S."/>
            <person name="Ivanova N."/>
            <person name="Mavromatis K."/>
            <person name="Ovchinnikova G."/>
            <person name="Pati A."/>
            <person name="Chen A."/>
            <person name="Palaniappan K."/>
            <person name="Land M."/>
            <person name="Hauser L."/>
            <person name="Chang Y.J."/>
            <person name="Jeffries C.D."/>
            <person name="Detter J.C."/>
            <person name="Brettin T."/>
            <person name="Rohde M."/>
            <person name="Goker M."/>
            <person name="Bristow J."/>
            <person name="Eisen J.A."/>
            <person name="Markowitz V."/>
            <person name="Hugenholtz P."/>
            <person name="Kyrpides N.C."/>
            <person name="Klenk H.P."/>
            <person name="Chen F."/>
        </authorList>
    </citation>
    <scope>NUCLEOTIDE SEQUENCE [LARGE SCALE GENOMIC DNA]</scope>
    <source>
        <strain evidence="2">ATCC 700099 / DSM 44233 / CIP 104796 / JCM 9543 / NBRC 105858 / Y-104</strain>
    </source>
</reference>
<protein>
    <submittedName>
        <fullName evidence="1">Uncharacterized protein</fullName>
    </submittedName>
</protein>
<organism evidence="1 2">
    <name type="scientific">Nakamurella multipartita (strain ATCC 700099 / DSM 44233 / CIP 104796 / JCM 9543 / NBRC 105858 / Y-104)</name>
    <name type="common">Microsphaera multipartita</name>
    <dbReference type="NCBI Taxonomy" id="479431"/>
    <lineage>
        <taxon>Bacteria</taxon>
        <taxon>Bacillati</taxon>
        <taxon>Actinomycetota</taxon>
        <taxon>Actinomycetes</taxon>
        <taxon>Nakamurellales</taxon>
        <taxon>Nakamurellaceae</taxon>
        <taxon>Nakamurella</taxon>
    </lineage>
</organism>
<dbReference type="OrthoDB" id="4138529at2"/>
<sequence>MTTTSATTTCADCSANLDETPAGRPCPSCGGERRGVNIQVVAADGFAFMGMTASVSIGHNKQGAWQQKWIDVEWQLAELRQLYGVDSTGNVALRIQIENVLKTCRELADWLWEHPNETRLTEDQLLTFVRTHPELSICDGFAQTSKHNIRVSKSKNPPDLITAWVERVDSSGVASIKWESQSGAVTGQRDALELCEVCADAWLKFLKGEGLLPADHKPIRT</sequence>
<dbReference type="RefSeq" id="WP_015746821.1">
    <property type="nucleotide sequence ID" value="NC_013235.1"/>
</dbReference>
<evidence type="ECO:0000313" key="2">
    <source>
        <dbReference type="Proteomes" id="UP000002218"/>
    </source>
</evidence>
<dbReference type="Proteomes" id="UP000002218">
    <property type="component" value="Chromosome"/>
</dbReference>
<dbReference type="KEGG" id="nml:Namu_1516"/>